<evidence type="ECO:0000259" key="6">
    <source>
        <dbReference type="SMART" id="SM00528"/>
    </source>
</evidence>
<feature type="region of interest" description="Disordered" evidence="5">
    <location>
        <begin position="51"/>
        <end position="98"/>
    </location>
</feature>
<evidence type="ECO:0000256" key="5">
    <source>
        <dbReference type="SAM" id="MobiDB-lite"/>
    </source>
</evidence>
<dbReference type="PANTHER" id="PTHR38097">
    <property type="match status" value="1"/>
</dbReference>
<evidence type="ECO:0000256" key="3">
    <source>
        <dbReference type="ARBA" id="ARBA00022490"/>
    </source>
</evidence>
<comment type="similarity">
    <text evidence="2">Belongs to the histone-like protein H-NS family.</text>
</comment>
<evidence type="ECO:0000256" key="4">
    <source>
        <dbReference type="ARBA" id="ARBA00023125"/>
    </source>
</evidence>
<dbReference type="InterPro" id="IPR027444">
    <property type="entry name" value="H-NS_C_dom"/>
</dbReference>
<name>A0AAU7ZZY7_9BURK</name>
<evidence type="ECO:0000256" key="2">
    <source>
        <dbReference type="ARBA" id="ARBA00010610"/>
    </source>
</evidence>
<feature type="compositionally biased region" description="Basic residues" evidence="5">
    <location>
        <begin position="52"/>
        <end position="81"/>
    </location>
</feature>
<reference evidence="7" key="1">
    <citation type="submission" date="2022-06" db="EMBL/GenBank/DDBJ databases">
        <title>New Polynucleobacter species.</title>
        <authorList>
            <person name="Hahn M.W."/>
        </authorList>
    </citation>
    <scope>NUCLEOTIDE SEQUENCE</scope>
    <source>
        <strain evidence="7">UK-FUSCHL-C3</strain>
    </source>
</reference>
<dbReference type="AlphaFoldDB" id="A0AAU7ZZY7"/>
<organism evidence="7">
    <name type="scientific">Polynucleobacter sp. UK-FUSCHL-C3</name>
    <dbReference type="NCBI Taxonomy" id="2955208"/>
    <lineage>
        <taxon>Bacteria</taxon>
        <taxon>Pseudomonadati</taxon>
        <taxon>Pseudomonadota</taxon>
        <taxon>Betaproteobacteria</taxon>
        <taxon>Burkholderiales</taxon>
        <taxon>Burkholderiaceae</taxon>
        <taxon>Polynucleobacter</taxon>
    </lineage>
</organism>
<dbReference type="Pfam" id="PF00816">
    <property type="entry name" value="Histone_HNS"/>
    <property type="match status" value="1"/>
</dbReference>
<proteinExistence type="inferred from homology"/>
<dbReference type="Gene3D" id="4.10.430.30">
    <property type="match status" value="1"/>
</dbReference>
<accession>A0AAU7ZZY7</accession>
<dbReference type="RefSeq" id="WP_353437948.1">
    <property type="nucleotide sequence ID" value="NZ_CP099959.1"/>
</dbReference>
<keyword evidence="4" id="KW-0238">DNA-binding</keyword>
<feature type="domain" description="DNA-binding protein H-NS-like C-terminal" evidence="6">
    <location>
        <begin position="73"/>
        <end position="112"/>
    </location>
</feature>
<dbReference type="SMART" id="SM00528">
    <property type="entry name" value="HNS"/>
    <property type="match status" value="1"/>
</dbReference>
<evidence type="ECO:0000256" key="1">
    <source>
        <dbReference type="ARBA" id="ARBA00004453"/>
    </source>
</evidence>
<dbReference type="PANTHER" id="PTHR38097:SF2">
    <property type="entry name" value="DNA-BINDING PROTEIN STPA"/>
    <property type="match status" value="1"/>
</dbReference>
<comment type="subcellular location">
    <subcellularLocation>
        <location evidence="1">Cytoplasm</location>
        <location evidence="1">Nucleoid</location>
    </subcellularLocation>
</comment>
<dbReference type="EMBL" id="CP099959">
    <property type="protein sequence ID" value="XCC56947.1"/>
    <property type="molecule type" value="Genomic_DNA"/>
</dbReference>
<gene>
    <name evidence="7" type="ORF">NKE59_05430</name>
</gene>
<dbReference type="GO" id="GO:0003677">
    <property type="term" value="F:DNA binding"/>
    <property type="evidence" value="ECO:0007669"/>
    <property type="project" value="UniProtKB-KW"/>
</dbReference>
<evidence type="ECO:0000313" key="7">
    <source>
        <dbReference type="EMBL" id="XCC56947.1"/>
    </source>
</evidence>
<keyword evidence="3" id="KW-0963">Cytoplasm</keyword>
<dbReference type="SUPFAM" id="SSF81273">
    <property type="entry name" value="H-NS histone-like proteins"/>
    <property type="match status" value="1"/>
</dbReference>
<protein>
    <submittedName>
        <fullName evidence="7">H-NS histone family protein</fullName>
    </submittedName>
</protein>
<dbReference type="GO" id="GO:0009295">
    <property type="term" value="C:nucleoid"/>
    <property type="evidence" value="ECO:0007669"/>
    <property type="project" value="UniProtKB-SubCell"/>
</dbReference>
<sequence length="113" mass="12531">MSSFKDLVAQREKLDSQINAMMQREKAEGIAKAKEIIEQFGLEVGDLFGRKGVAKGKRGRPAKKGPASKKRVGKKRGKVAAKYKNPSTGETWTGRGKAPKWIADKDRTKFVIK</sequence>